<comment type="subcellular location">
    <subcellularLocation>
        <location evidence="1">Cell outer membrane</location>
    </subcellularLocation>
</comment>
<dbReference type="InterPro" id="IPR006664">
    <property type="entry name" value="OMP_bac"/>
</dbReference>
<dbReference type="InterPro" id="IPR006665">
    <property type="entry name" value="OmpA-like"/>
</dbReference>
<organism evidence="8 9">
    <name type="scientific">Sphaerisporangium flaviroseum</name>
    <dbReference type="NCBI Taxonomy" id="509199"/>
    <lineage>
        <taxon>Bacteria</taxon>
        <taxon>Bacillati</taxon>
        <taxon>Actinomycetota</taxon>
        <taxon>Actinomycetes</taxon>
        <taxon>Streptosporangiales</taxon>
        <taxon>Streptosporangiaceae</taxon>
        <taxon>Sphaerisporangium</taxon>
    </lineage>
</organism>
<reference evidence="9" key="1">
    <citation type="journal article" date="2019" name="Int. J. Syst. Evol. Microbiol.">
        <title>The Global Catalogue of Microorganisms (GCM) 10K type strain sequencing project: providing services to taxonomists for standard genome sequencing and annotation.</title>
        <authorList>
            <consortium name="The Broad Institute Genomics Platform"/>
            <consortium name="The Broad Institute Genome Sequencing Center for Infectious Disease"/>
            <person name="Wu L."/>
            <person name="Ma J."/>
        </authorList>
    </citation>
    <scope>NUCLEOTIDE SEQUENCE [LARGE SCALE GENOMIC DNA]</scope>
    <source>
        <strain evidence="9">JCM 16908</strain>
    </source>
</reference>
<evidence type="ECO:0000256" key="1">
    <source>
        <dbReference type="ARBA" id="ARBA00004442"/>
    </source>
</evidence>
<dbReference type="Proteomes" id="UP001500888">
    <property type="component" value="Unassembled WGS sequence"/>
</dbReference>
<protein>
    <recommendedName>
        <fullName evidence="7">OmpA-like domain-containing protein</fullName>
    </recommendedName>
</protein>
<accession>A0ABP7IV33</accession>
<dbReference type="Gene3D" id="3.30.1330.60">
    <property type="entry name" value="OmpA-like domain"/>
    <property type="match status" value="1"/>
</dbReference>
<comment type="caution">
    <text evidence="8">The sequence shown here is derived from an EMBL/GenBank/DDBJ whole genome shotgun (WGS) entry which is preliminary data.</text>
</comment>
<keyword evidence="3" id="KW-0998">Cell outer membrane</keyword>
<evidence type="ECO:0000256" key="4">
    <source>
        <dbReference type="PROSITE-ProRule" id="PRU00473"/>
    </source>
</evidence>
<evidence type="ECO:0000256" key="6">
    <source>
        <dbReference type="SAM" id="SignalP"/>
    </source>
</evidence>
<dbReference type="PRINTS" id="PR01021">
    <property type="entry name" value="OMPADOMAIN"/>
</dbReference>
<dbReference type="Pfam" id="PF00691">
    <property type="entry name" value="OmpA"/>
    <property type="match status" value="1"/>
</dbReference>
<evidence type="ECO:0000259" key="7">
    <source>
        <dbReference type="PROSITE" id="PS51123"/>
    </source>
</evidence>
<feature type="signal peptide" evidence="6">
    <location>
        <begin position="1"/>
        <end position="19"/>
    </location>
</feature>
<name>A0ABP7IV33_9ACTN</name>
<evidence type="ECO:0000256" key="5">
    <source>
        <dbReference type="SAM" id="MobiDB-lite"/>
    </source>
</evidence>
<dbReference type="RefSeq" id="WP_344946454.1">
    <property type="nucleotide sequence ID" value="NZ_BAAAZR010000021.1"/>
</dbReference>
<dbReference type="EMBL" id="BAAAZR010000021">
    <property type="protein sequence ID" value="GAA3827750.1"/>
    <property type="molecule type" value="Genomic_DNA"/>
</dbReference>
<dbReference type="SUPFAM" id="SSF103088">
    <property type="entry name" value="OmpA-like"/>
    <property type="match status" value="1"/>
</dbReference>
<feature type="domain" description="OmpA-like" evidence="7">
    <location>
        <begin position="56"/>
        <end position="177"/>
    </location>
</feature>
<evidence type="ECO:0000313" key="8">
    <source>
        <dbReference type="EMBL" id="GAA3827750.1"/>
    </source>
</evidence>
<dbReference type="PROSITE" id="PS51123">
    <property type="entry name" value="OMPA_2"/>
    <property type="match status" value="1"/>
</dbReference>
<gene>
    <name evidence="8" type="ORF">GCM10022226_55780</name>
</gene>
<keyword evidence="2 4" id="KW-0472">Membrane</keyword>
<dbReference type="InterPro" id="IPR050330">
    <property type="entry name" value="Bact_OuterMem_StrucFunc"/>
</dbReference>
<sequence length="177" mass="18607">MPPALVVLAVVLSAVAGPAARPTPDPTDNVPSANIDRAILDLKLTILPLKAETTQGSRTTITISSDVLFEFDKADLTPAATGHIATIAERLGTTSGVAQVNGYTDAIGATAYNLRLSQRRAQAVKRTLDRILRGTPRTAATGHGEAYPVAPNTKAGRDNPAGRAKNRRVTITFESAR</sequence>
<dbReference type="InterPro" id="IPR036737">
    <property type="entry name" value="OmpA-like_sf"/>
</dbReference>
<feature type="region of interest" description="Disordered" evidence="5">
    <location>
        <begin position="137"/>
        <end position="177"/>
    </location>
</feature>
<proteinExistence type="predicted"/>
<dbReference type="CDD" id="cd07185">
    <property type="entry name" value="OmpA_C-like"/>
    <property type="match status" value="1"/>
</dbReference>
<keyword evidence="9" id="KW-1185">Reference proteome</keyword>
<dbReference type="PANTHER" id="PTHR30329">
    <property type="entry name" value="STATOR ELEMENT OF FLAGELLAR MOTOR COMPLEX"/>
    <property type="match status" value="1"/>
</dbReference>
<evidence type="ECO:0000256" key="3">
    <source>
        <dbReference type="ARBA" id="ARBA00023237"/>
    </source>
</evidence>
<keyword evidence="6" id="KW-0732">Signal</keyword>
<dbReference type="PANTHER" id="PTHR30329:SF21">
    <property type="entry name" value="LIPOPROTEIN YIAD-RELATED"/>
    <property type="match status" value="1"/>
</dbReference>
<feature type="chain" id="PRO_5046265304" description="OmpA-like domain-containing protein" evidence="6">
    <location>
        <begin position="20"/>
        <end position="177"/>
    </location>
</feature>
<evidence type="ECO:0000313" key="9">
    <source>
        <dbReference type="Proteomes" id="UP001500888"/>
    </source>
</evidence>
<evidence type="ECO:0000256" key="2">
    <source>
        <dbReference type="ARBA" id="ARBA00023136"/>
    </source>
</evidence>